<keyword evidence="8" id="KW-1185">Reference proteome</keyword>
<accession>A0A939QN90</accession>
<dbReference type="RefSeq" id="WP_208500219.1">
    <property type="nucleotide sequence ID" value="NZ_JAGFOA010000001.1"/>
</dbReference>
<evidence type="ECO:0000259" key="5">
    <source>
        <dbReference type="Pfam" id="PF03446"/>
    </source>
</evidence>
<comment type="similarity">
    <text evidence="1">Belongs to the HIBADH-related family.</text>
</comment>
<dbReference type="InterPro" id="IPR015815">
    <property type="entry name" value="HIBADH-related"/>
</dbReference>
<organism evidence="7 8">
    <name type="scientific">Microbacterium stercoris</name>
    <dbReference type="NCBI Taxonomy" id="2820289"/>
    <lineage>
        <taxon>Bacteria</taxon>
        <taxon>Bacillati</taxon>
        <taxon>Actinomycetota</taxon>
        <taxon>Actinomycetes</taxon>
        <taxon>Micrococcales</taxon>
        <taxon>Microbacteriaceae</taxon>
        <taxon>Microbacterium</taxon>
    </lineage>
</organism>
<dbReference type="GO" id="GO:0016491">
    <property type="term" value="F:oxidoreductase activity"/>
    <property type="evidence" value="ECO:0007669"/>
    <property type="project" value="UniProtKB-KW"/>
</dbReference>
<keyword evidence="3" id="KW-0520">NAD</keyword>
<sequence length="275" mass="27917">MSESRARVGVLGLGAIGLPIALRLAEAGFDLAVHDADPDRVSRVADASSGAAAVLSCATLCVVTPDETGLLDLLGRDVETGEVQTVVLISTVVPQKAREVAEVLSRRGVALVEAPVSGGPEKARAGELTVLVGGDPAPARAVIDALAETVHPLGEIGAASAVKLANQLVLFSALGALHEGLALAAAHGVSEDAVLAVLRGSTGDTWAGRHLTFFDDLTRSYDDARADAAGRPWRKDLAEFVQAARDADIDAGIAAAVAGLAGDRIEAHAHDGGNA</sequence>
<feature type="active site" evidence="4">
    <location>
        <position position="163"/>
    </location>
</feature>
<dbReference type="GO" id="GO:0051287">
    <property type="term" value="F:NAD binding"/>
    <property type="evidence" value="ECO:0007669"/>
    <property type="project" value="InterPro"/>
</dbReference>
<dbReference type="PIRSF" id="PIRSF000103">
    <property type="entry name" value="HIBADH"/>
    <property type="match status" value="1"/>
</dbReference>
<dbReference type="Gene3D" id="3.40.50.720">
    <property type="entry name" value="NAD(P)-binding Rossmann-like Domain"/>
    <property type="match status" value="1"/>
</dbReference>
<dbReference type="PANTHER" id="PTHR43060:SF15">
    <property type="entry name" value="3-HYDROXYISOBUTYRATE DEHYDROGENASE-LIKE 1, MITOCHONDRIAL-RELATED"/>
    <property type="match status" value="1"/>
</dbReference>
<dbReference type="EMBL" id="JAGFOA010000001">
    <property type="protein sequence ID" value="MBO3662556.1"/>
    <property type="molecule type" value="Genomic_DNA"/>
</dbReference>
<dbReference type="InterPro" id="IPR013328">
    <property type="entry name" value="6PGD_dom2"/>
</dbReference>
<evidence type="ECO:0000259" key="6">
    <source>
        <dbReference type="Pfam" id="PF14833"/>
    </source>
</evidence>
<evidence type="ECO:0000313" key="8">
    <source>
        <dbReference type="Proteomes" id="UP000680132"/>
    </source>
</evidence>
<evidence type="ECO:0000256" key="3">
    <source>
        <dbReference type="ARBA" id="ARBA00023027"/>
    </source>
</evidence>
<keyword evidence="2" id="KW-0560">Oxidoreductase</keyword>
<evidence type="ECO:0000313" key="7">
    <source>
        <dbReference type="EMBL" id="MBO3662556.1"/>
    </source>
</evidence>
<dbReference type="Pfam" id="PF14833">
    <property type="entry name" value="NAD_binding_11"/>
    <property type="match status" value="1"/>
</dbReference>
<proteinExistence type="inferred from homology"/>
<feature type="domain" description="3-hydroxyisobutyrate dehydrogenase-like NAD-binding" evidence="6">
    <location>
        <begin position="157"/>
        <end position="261"/>
    </location>
</feature>
<reference evidence="7" key="1">
    <citation type="submission" date="2021-03" db="EMBL/GenBank/DDBJ databases">
        <title>Microbacterium sp. nov., a novel actinobacterium isolated from cow dung.</title>
        <authorList>
            <person name="Zhang L."/>
        </authorList>
    </citation>
    <scope>NUCLEOTIDE SEQUENCE</scope>
    <source>
        <strain evidence="7">NEAU-LLB</strain>
    </source>
</reference>
<dbReference type="Pfam" id="PF03446">
    <property type="entry name" value="NAD_binding_2"/>
    <property type="match status" value="1"/>
</dbReference>
<dbReference type="SUPFAM" id="SSF51735">
    <property type="entry name" value="NAD(P)-binding Rossmann-fold domains"/>
    <property type="match status" value="1"/>
</dbReference>
<dbReference type="PANTHER" id="PTHR43060">
    <property type="entry name" value="3-HYDROXYISOBUTYRATE DEHYDROGENASE-LIKE 1, MITOCHONDRIAL-RELATED"/>
    <property type="match status" value="1"/>
</dbReference>
<dbReference type="AlphaFoldDB" id="A0A939QN90"/>
<comment type="caution">
    <text evidence="7">The sequence shown here is derived from an EMBL/GenBank/DDBJ whole genome shotgun (WGS) entry which is preliminary data.</text>
</comment>
<dbReference type="InterPro" id="IPR036291">
    <property type="entry name" value="NAD(P)-bd_dom_sf"/>
</dbReference>
<gene>
    <name evidence="7" type="ORF">J5V96_03420</name>
</gene>
<dbReference type="GO" id="GO:0050661">
    <property type="term" value="F:NADP binding"/>
    <property type="evidence" value="ECO:0007669"/>
    <property type="project" value="InterPro"/>
</dbReference>
<name>A0A939QN90_9MICO</name>
<dbReference type="SUPFAM" id="SSF48179">
    <property type="entry name" value="6-phosphogluconate dehydrogenase C-terminal domain-like"/>
    <property type="match status" value="1"/>
</dbReference>
<dbReference type="InterPro" id="IPR008927">
    <property type="entry name" value="6-PGluconate_DH-like_C_sf"/>
</dbReference>
<evidence type="ECO:0000256" key="4">
    <source>
        <dbReference type="PIRSR" id="PIRSR000103-1"/>
    </source>
</evidence>
<dbReference type="InterPro" id="IPR006115">
    <property type="entry name" value="6PGDH_NADP-bd"/>
</dbReference>
<evidence type="ECO:0000256" key="2">
    <source>
        <dbReference type="ARBA" id="ARBA00023002"/>
    </source>
</evidence>
<dbReference type="InterPro" id="IPR029154">
    <property type="entry name" value="HIBADH-like_NADP-bd"/>
</dbReference>
<dbReference type="Gene3D" id="1.10.1040.10">
    <property type="entry name" value="N-(1-d-carboxylethyl)-l-norvaline Dehydrogenase, domain 2"/>
    <property type="match status" value="1"/>
</dbReference>
<protein>
    <submittedName>
        <fullName evidence="7">NAD(P)-dependent oxidoreductase</fullName>
    </submittedName>
</protein>
<feature type="domain" description="6-phosphogluconate dehydrogenase NADP-binding" evidence="5">
    <location>
        <begin position="7"/>
        <end position="146"/>
    </location>
</feature>
<dbReference type="Proteomes" id="UP000680132">
    <property type="component" value="Unassembled WGS sequence"/>
</dbReference>
<evidence type="ECO:0000256" key="1">
    <source>
        <dbReference type="ARBA" id="ARBA00009080"/>
    </source>
</evidence>